<protein>
    <submittedName>
        <fullName evidence="2">Uncharacterized protein</fullName>
    </submittedName>
</protein>
<evidence type="ECO:0000313" key="3">
    <source>
        <dbReference type="Proteomes" id="UP000007517"/>
    </source>
</evidence>
<dbReference type="AlphaFoldDB" id="H6RVN8"/>
<dbReference type="HOGENOM" id="CLU_2045165_0_0_11"/>
<sequence>MRFPRRPGLCSPGPSSARLPRRDGGEPASCGQAARTSVDAAGGATGSSQRISSRRRPDASTTGTHRHSGHSLPRIDLPPLVHLLFTFSLHRLVFHSTRVSVTGSLSSRDTERLTAAVAGR</sequence>
<name>H6RVN8_BLASD</name>
<dbReference type="KEGG" id="bsd:BLASA_2411"/>
<evidence type="ECO:0000256" key="1">
    <source>
        <dbReference type="SAM" id="MobiDB-lite"/>
    </source>
</evidence>
<reference evidence="3" key="2">
    <citation type="submission" date="2012-02" db="EMBL/GenBank/DDBJ databases">
        <title>Complete genome sequence of Blastococcus saxobsidens strain DD2.</title>
        <authorList>
            <person name="Genoscope."/>
        </authorList>
    </citation>
    <scope>NUCLEOTIDE SEQUENCE [LARGE SCALE GENOMIC DNA]</scope>
    <source>
        <strain evidence="3">DD2</strain>
    </source>
</reference>
<dbReference type="STRING" id="1146883.BLASA_2411"/>
<keyword evidence="3" id="KW-1185">Reference proteome</keyword>
<dbReference type="Proteomes" id="UP000007517">
    <property type="component" value="Chromosome"/>
</dbReference>
<reference evidence="2 3" key="1">
    <citation type="journal article" date="2012" name="J. Bacteriol.">
        <title>Genome Sequence of Blastococcus saxobsidens DD2, a Stone-Inhabiting Bacterium.</title>
        <authorList>
            <person name="Chouaia B."/>
            <person name="Crotti E."/>
            <person name="Brusetti L."/>
            <person name="Daffonchio D."/>
            <person name="Essoussi I."/>
            <person name="Nouioui I."/>
            <person name="Sbissi I."/>
            <person name="Ghodhbane-Gtari F."/>
            <person name="Gtari M."/>
            <person name="Vacherie B."/>
            <person name="Barbe V."/>
            <person name="Medigue C."/>
            <person name="Gury J."/>
            <person name="Pujic P."/>
            <person name="Normand P."/>
        </authorList>
    </citation>
    <scope>NUCLEOTIDE SEQUENCE [LARGE SCALE GENOMIC DNA]</scope>
    <source>
        <strain evidence="2 3">DD2</strain>
    </source>
</reference>
<organism evidence="2 3">
    <name type="scientific">Blastococcus saxobsidens (strain DD2)</name>
    <dbReference type="NCBI Taxonomy" id="1146883"/>
    <lineage>
        <taxon>Bacteria</taxon>
        <taxon>Bacillati</taxon>
        <taxon>Actinomycetota</taxon>
        <taxon>Actinomycetes</taxon>
        <taxon>Geodermatophilales</taxon>
        <taxon>Geodermatophilaceae</taxon>
        <taxon>Blastococcus</taxon>
    </lineage>
</organism>
<feature type="region of interest" description="Disordered" evidence="1">
    <location>
        <begin position="1"/>
        <end position="75"/>
    </location>
</feature>
<gene>
    <name evidence="2" type="ordered locus">BLASA_2411</name>
</gene>
<evidence type="ECO:0000313" key="2">
    <source>
        <dbReference type="EMBL" id="CCG03313.1"/>
    </source>
</evidence>
<accession>H6RVN8</accession>
<dbReference type="EMBL" id="FO117623">
    <property type="protein sequence ID" value="CCG03313.1"/>
    <property type="molecule type" value="Genomic_DNA"/>
</dbReference>
<proteinExistence type="predicted"/>